<proteinExistence type="predicted"/>
<keyword evidence="1" id="KW-0479">Metal-binding</keyword>
<reference evidence="4" key="1">
    <citation type="submission" date="2016-10" db="EMBL/GenBank/DDBJ databases">
        <authorList>
            <person name="Varghese N."/>
            <person name="Submissions S."/>
        </authorList>
    </citation>
    <scope>NUCLEOTIDE SEQUENCE [LARGE SCALE GENOMIC DNA]</scope>
    <source>
        <strain evidence="4">CGMCC 1.7739</strain>
    </source>
</reference>
<dbReference type="InterPro" id="IPR036663">
    <property type="entry name" value="Fumarylacetoacetase_C_sf"/>
</dbReference>
<protein>
    <submittedName>
        <fullName evidence="3">2-keto-4-pentenoate hydratase/2-oxohepta-3-ene-1,7-dioic acid hydratase (Catechol pathway)</fullName>
    </submittedName>
</protein>
<dbReference type="GO" id="GO:0016853">
    <property type="term" value="F:isomerase activity"/>
    <property type="evidence" value="ECO:0007669"/>
    <property type="project" value="UniProtKB-ARBA"/>
</dbReference>
<dbReference type="GO" id="GO:0018773">
    <property type="term" value="F:acetylpyruvate hydrolase activity"/>
    <property type="evidence" value="ECO:0007669"/>
    <property type="project" value="TreeGrafter"/>
</dbReference>
<keyword evidence="4" id="KW-1185">Reference proteome</keyword>
<dbReference type="SUPFAM" id="SSF56529">
    <property type="entry name" value="FAH"/>
    <property type="match status" value="1"/>
</dbReference>
<name>A0A1I2VA53_9EURY</name>
<dbReference type="FunFam" id="3.90.850.10:FF:000002">
    <property type="entry name" value="2-hydroxyhepta-2,4-diene-1,7-dioate isomerase"/>
    <property type="match status" value="1"/>
</dbReference>
<dbReference type="InterPro" id="IPR011234">
    <property type="entry name" value="Fumarylacetoacetase-like_C"/>
</dbReference>
<evidence type="ECO:0000313" key="4">
    <source>
        <dbReference type="Proteomes" id="UP000198876"/>
    </source>
</evidence>
<evidence type="ECO:0000259" key="2">
    <source>
        <dbReference type="Pfam" id="PF01557"/>
    </source>
</evidence>
<dbReference type="Proteomes" id="UP000198876">
    <property type="component" value="Unassembled WGS sequence"/>
</dbReference>
<dbReference type="PANTHER" id="PTHR11820:SF7">
    <property type="entry name" value="ACYLPYRUVASE FAHD1, MITOCHONDRIAL"/>
    <property type="match status" value="1"/>
</dbReference>
<accession>A0A1I2VA53</accession>
<evidence type="ECO:0000256" key="1">
    <source>
        <dbReference type="ARBA" id="ARBA00022723"/>
    </source>
</evidence>
<dbReference type="AlphaFoldDB" id="A0A1I2VA53"/>
<feature type="domain" description="Fumarylacetoacetase-like C-terminal" evidence="2">
    <location>
        <begin position="45"/>
        <end position="241"/>
    </location>
</feature>
<organism evidence="3 4">
    <name type="scientific">Halopelagius inordinatus</name>
    <dbReference type="NCBI Taxonomy" id="553467"/>
    <lineage>
        <taxon>Archaea</taxon>
        <taxon>Methanobacteriati</taxon>
        <taxon>Methanobacteriota</taxon>
        <taxon>Stenosarchaea group</taxon>
        <taxon>Halobacteria</taxon>
        <taxon>Halobacteriales</taxon>
        <taxon>Haloferacaceae</taxon>
    </lineage>
</organism>
<dbReference type="GO" id="GO:0046872">
    <property type="term" value="F:metal ion binding"/>
    <property type="evidence" value="ECO:0007669"/>
    <property type="project" value="UniProtKB-KW"/>
</dbReference>
<dbReference type="GO" id="GO:0019752">
    <property type="term" value="P:carboxylic acid metabolic process"/>
    <property type="evidence" value="ECO:0007669"/>
    <property type="project" value="UniProtKB-ARBA"/>
</dbReference>
<sequence length="243" mass="26338">MHRVRFRDPAGSVRTGRWTDDGLAFGGETFDPDDVDVLPPCEPTKIVCVGLNYAKHAAESGMDIPDRPLLFLKPPNALAAHGDTVTLPAGKERVDYEAELAVVIGEQCRNVSEDEAMDYVAGFTCLNDISNRDDQDVEQNWIRGKAFDNSAPLGPVLATPDEVPDDASIELRVNGETKQDSSRADFIFSIPELVAEITEYMTLEPGDVISTGTPEGVGPLSGGDRVEIDIEGIGVLEHTVRED</sequence>
<evidence type="ECO:0000313" key="3">
    <source>
        <dbReference type="EMBL" id="SFG86254.1"/>
    </source>
</evidence>
<dbReference type="PANTHER" id="PTHR11820">
    <property type="entry name" value="ACYLPYRUVASE"/>
    <property type="match status" value="1"/>
</dbReference>
<dbReference type="Pfam" id="PF01557">
    <property type="entry name" value="FAA_hydrolase"/>
    <property type="match status" value="1"/>
</dbReference>
<dbReference type="RefSeq" id="WP_092893506.1">
    <property type="nucleotide sequence ID" value="NZ_FOOQ01000005.1"/>
</dbReference>
<gene>
    <name evidence="3" type="ORF">SAMN04488063_3137</name>
</gene>
<dbReference type="OrthoDB" id="6242at2157"/>
<dbReference type="Gene3D" id="3.90.850.10">
    <property type="entry name" value="Fumarylacetoacetase-like, C-terminal domain"/>
    <property type="match status" value="1"/>
</dbReference>
<dbReference type="EMBL" id="FOOQ01000005">
    <property type="protein sequence ID" value="SFG86254.1"/>
    <property type="molecule type" value="Genomic_DNA"/>
</dbReference>